<dbReference type="STRING" id="39492.ERS852540_01135"/>
<gene>
    <name evidence="2" type="ORF">ERS852540_01135</name>
</gene>
<keyword evidence="1" id="KW-1133">Transmembrane helix</keyword>
<protein>
    <submittedName>
        <fullName evidence="2">Uncharacterized protein</fullName>
    </submittedName>
</protein>
<organism evidence="2 3">
    <name type="scientific">[Eubacterium] siraeum</name>
    <dbReference type="NCBI Taxonomy" id="39492"/>
    <lineage>
        <taxon>Bacteria</taxon>
        <taxon>Bacillati</taxon>
        <taxon>Bacillota</taxon>
        <taxon>Clostridia</taxon>
        <taxon>Eubacteriales</taxon>
        <taxon>Oscillospiraceae</taxon>
        <taxon>Oscillospiraceae incertae sedis</taxon>
    </lineage>
</organism>
<evidence type="ECO:0000313" key="2">
    <source>
        <dbReference type="EMBL" id="CUQ85595.1"/>
    </source>
</evidence>
<sequence length="198" mass="22232">MKEKRLLNELGNVNDDFIEQAKPKIKNNRKRLYAVIGSVTATAAVFVAVFATGNGLLKNADNDFNNSSSAITNESTNEIAALEYSNINIYYLNGTSTEKASKYLACDPKVIFSEWKKLNSIGDDVRFIKCFINSNGKEKINESTATYIVGDKVTLELTISSDIKKYYEKHGEEPLLSSLKKTFTEYSDFCTDYKLIIE</sequence>
<proteinExistence type="predicted"/>
<keyword evidence="1" id="KW-0472">Membrane</keyword>
<dbReference type="Proteomes" id="UP000095662">
    <property type="component" value="Unassembled WGS sequence"/>
</dbReference>
<dbReference type="EMBL" id="CZBY01000007">
    <property type="protein sequence ID" value="CUQ85595.1"/>
    <property type="molecule type" value="Genomic_DNA"/>
</dbReference>
<accession>A0A174ZE70</accession>
<feature type="transmembrane region" description="Helical" evidence="1">
    <location>
        <begin position="32"/>
        <end position="57"/>
    </location>
</feature>
<name>A0A174ZE70_9FIRM</name>
<dbReference type="AlphaFoldDB" id="A0A174ZE70"/>
<keyword evidence="1" id="KW-0812">Transmembrane</keyword>
<evidence type="ECO:0000256" key="1">
    <source>
        <dbReference type="SAM" id="Phobius"/>
    </source>
</evidence>
<evidence type="ECO:0000313" key="3">
    <source>
        <dbReference type="Proteomes" id="UP000095662"/>
    </source>
</evidence>
<reference evidence="2 3" key="1">
    <citation type="submission" date="2015-09" db="EMBL/GenBank/DDBJ databases">
        <authorList>
            <consortium name="Pathogen Informatics"/>
        </authorList>
    </citation>
    <scope>NUCLEOTIDE SEQUENCE [LARGE SCALE GENOMIC DNA]</scope>
    <source>
        <strain evidence="2 3">2789STDY5834928</strain>
    </source>
</reference>